<evidence type="ECO:0000256" key="5">
    <source>
        <dbReference type="ARBA" id="ARBA00022737"/>
    </source>
</evidence>
<feature type="transmembrane region" description="Helical" evidence="11">
    <location>
        <begin position="304"/>
        <end position="326"/>
    </location>
</feature>
<evidence type="ECO:0000313" key="12">
    <source>
        <dbReference type="EMBL" id="CAB9530553.1"/>
    </source>
</evidence>
<organism evidence="12 13">
    <name type="scientific">Seminavis robusta</name>
    <dbReference type="NCBI Taxonomy" id="568900"/>
    <lineage>
        <taxon>Eukaryota</taxon>
        <taxon>Sar</taxon>
        <taxon>Stramenopiles</taxon>
        <taxon>Ochrophyta</taxon>
        <taxon>Bacillariophyta</taxon>
        <taxon>Bacillariophyceae</taxon>
        <taxon>Bacillariophycidae</taxon>
        <taxon>Naviculales</taxon>
        <taxon>Naviculaceae</taxon>
        <taxon>Seminavis</taxon>
    </lineage>
</organism>
<dbReference type="InterPro" id="IPR050567">
    <property type="entry name" value="Mitochondrial_Carrier"/>
</dbReference>
<keyword evidence="4 9" id="KW-0812">Transmembrane</keyword>
<dbReference type="GO" id="GO:0022857">
    <property type="term" value="F:transmembrane transporter activity"/>
    <property type="evidence" value="ECO:0007669"/>
    <property type="project" value="TreeGrafter"/>
</dbReference>
<evidence type="ECO:0000313" key="13">
    <source>
        <dbReference type="Proteomes" id="UP001153069"/>
    </source>
</evidence>
<dbReference type="PANTHER" id="PTHR45624">
    <property type="entry name" value="MITOCHONDRIAL BASIC AMINO ACIDS TRANSPORTER-RELATED"/>
    <property type="match status" value="1"/>
</dbReference>
<dbReference type="OrthoDB" id="193856at2759"/>
<evidence type="ECO:0000256" key="3">
    <source>
        <dbReference type="ARBA" id="ARBA00022448"/>
    </source>
</evidence>
<keyword evidence="8 9" id="KW-0472">Membrane</keyword>
<keyword evidence="7" id="KW-0496">Mitochondrion</keyword>
<dbReference type="InterPro" id="IPR018108">
    <property type="entry name" value="MCP_transmembrane"/>
</dbReference>
<gene>
    <name evidence="12" type="ORF">SEMRO_2929_G340420.1</name>
</gene>
<reference evidence="12" key="1">
    <citation type="submission" date="2020-06" db="EMBL/GenBank/DDBJ databases">
        <authorList>
            <consortium name="Plant Systems Biology data submission"/>
        </authorList>
    </citation>
    <scope>NUCLEOTIDE SEQUENCE</scope>
    <source>
        <strain evidence="12">D6</strain>
    </source>
</reference>
<sequence>MATTTTSTPAAWKSGAAGYTAGVTGVVLNYPLDSMKVWMQCGSTGANRHLQGGAKKSQGRAINRVAATRAASMSTVAFSSTVVEPKLHLPKISGTIRALYSGVSVPLVTGGLVRSINFATYDTTRRFLSSDGSASSSLTHVAMAGAVSGNVGAILTAPFTLVKTHQQILGIGFRQAVSKSFITSSSSKLPNLYVAFGPHWLSATIGGACYYTTYEACKQSILQFKKEQSAASGKDHLVVKLTIPERMASAAVTGIVNWSVIFPLDALKNRMYHQHIIVGGSNSSSKSVLSSAQMARQMIRERSVYRGFAVTVLRAGPMAALVLPIYDMAFQYLLDH</sequence>
<keyword evidence="3 10" id="KW-0813">Transport</keyword>
<evidence type="ECO:0000256" key="7">
    <source>
        <dbReference type="ARBA" id="ARBA00023128"/>
    </source>
</evidence>
<dbReference type="Gene3D" id="1.50.40.10">
    <property type="entry name" value="Mitochondrial carrier domain"/>
    <property type="match status" value="1"/>
</dbReference>
<accession>A0A9N8F116</accession>
<dbReference type="GO" id="GO:0031966">
    <property type="term" value="C:mitochondrial membrane"/>
    <property type="evidence" value="ECO:0007669"/>
    <property type="project" value="UniProtKB-SubCell"/>
</dbReference>
<dbReference type="Pfam" id="PF00153">
    <property type="entry name" value="Mito_carr"/>
    <property type="match status" value="3"/>
</dbReference>
<dbReference type="Proteomes" id="UP001153069">
    <property type="component" value="Unassembled WGS sequence"/>
</dbReference>
<evidence type="ECO:0000256" key="10">
    <source>
        <dbReference type="RuleBase" id="RU000488"/>
    </source>
</evidence>
<name>A0A9N8F116_9STRA</name>
<feature type="repeat" description="Solcar" evidence="9">
    <location>
        <begin position="241"/>
        <end position="332"/>
    </location>
</feature>
<evidence type="ECO:0000256" key="6">
    <source>
        <dbReference type="ARBA" id="ARBA00022989"/>
    </source>
</evidence>
<keyword evidence="13" id="KW-1185">Reference proteome</keyword>
<comment type="caution">
    <text evidence="12">The sequence shown here is derived from an EMBL/GenBank/DDBJ whole genome shotgun (WGS) entry which is preliminary data.</text>
</comment>
<evidence type="ECO:0000256" key="1">
    <source>
        <dbReference type="ARBA" id="ARBA00004225"/>
    </source>
</evidence>
<comment type="similarity">
    <text evidence="2 10">Belongs to the mitochondrial carrier (TC 2.A.29) family.</text>
</comment>
<proteinExistence type="inferred from homology"/>
<dbReference type="InterPro" id="IPR023395">
    <property type="entry name" value="MCP_dom_sf"/>
</dbReference>
<keyword evidence="6 11" id="KW-1133">Transmembrane helix</keyword>
<comment type="subcellular location">
    <subcellularLocation>
        <location evidence="1">Mitochondrion membrane</location>
        <topology evidence="1">Multi-pass membrane protein</topology>
    </subcellularLocation>
</comment>
<evidence type="ECO:0000256" key="2">
    <source>
        <dbReference type="ARBA" id="ARBA00006375"/>
    </source>
</evidence>
<dbReference type="EMBL" id="CAICTM010002927">
    <property type="protein sequence ID" value="CAB9530553.1"/>
    <property type="molecule type" value="Genomic_DNA"/>
</dbReference>
<evidence type="ECO:0000256" key="9">
    <source>
        <dbReference type="PROSITE-ProRule" id="PRU00282"/>
    </source>
</evidence>
<dbReference type="PROSITE" id="PS50920">
    <property type="entry name" value="SOLCAR"/>
    <property type="match status" value="3"/>
</dbReference>
<feature type="repeat" description="Solcar" evidence="9">
    <location>
        <begin position="136"/>
        <end position="220"/>
    </location>
</feature>
<dbReference type="SUPFAM" id="SSF103506">
    <property type="entry name" value="Mitochondrial carrier"/>
    <property type="match status" value="1"/>
</dbReference>
<evidence type="ECO:0000256" key="8">
    <source>
        <dbReference type="ARBA" id="ARBA00023136"/>
    </source>
</evidence>
<evidence type="ECO:0000256" key="11">
    <source>
        <dbReference type="SAM" id="Phobius"/>
    </source>
</evidence>
<feature type="repeat" description="Solcar" evidence="9">
    <location>
        <begin position="9"/>
        <end position="127"/>
    </location>
</feature>
<evidence type="ECO:0000256" key="4">
    <source>
        <dbReference type="ARBA" id="ARBA00022692"/>
    </source>
</evidence>
<dbReference type="AlphaFoldDB" id="A0A9N8F116"/>
<protein>
    <submittedName>
        <fullName evidence="12">Solute carrier family 25</fullName>
    </submittedName>
</protein>
<dbReference type="PANTHER" id="PTHR45624:SF10">
    <property type="entry name" value="SLC (SOLUTE CARRIER) HOMOLOG"/>
    <property type="match status" value="1"/>
</dbReference>
<keyword evidence="5" id="KW-0677">Repeat</keyword>